<dbReference type="GO" id="GO:0005980">
    <property type="term" value="P:glycogen catabolic process"/>
    <property type="evidence" value="ECO:0007669"/>
    <property type="project" value="InterPro"/>
</dbReference>
<dbReference type="PANTHER" id="PTHR10569:SF2">
    <property type="entry name" value="GLYCOGEN DEBRANCHING ENZYME"/>
    <property type="match status" value="1"/>
</dbReference>
<gene>
    <name evidence="2" type="ORF">LEA_03124</name>
</gene>
<feature type="domain" description="Glycogen debranching enzyme C-terminal" evidence="1">
    <location>
        <begin position="9"/>
        <end position="150"/>
    </location>
</feature>
<dbReference type="Pfam" id="PF06202">
    <property type="entry name" value="GDE_C"/>
    <property type="match status" value="1"/>
</dbReference>
<dbReference type="PANTHER" id="PTHR10569">
    <property type="entry name" value="GLYCOGEN DEBRANCHING ENZYME"/>
    <property type="match status" value="1"/>
</dbReference>
<dbReference type="GO" id="GO:0004134">
    <property type="term" value="F:4-alpha-glucanotransferase activity"/>
    <property type="evidence" value="ECO:0007669"/>
    <property type="project" value="InterPro"/>
</dbReference>
<dbReference type="AlphaFoldDB" id="K1UFJ9"/>
<dbReference type="InterPro" id="IPR010401">
    <property type="entry name" value="AGL/Gdb1"/>
</dbReference>
<accession>K1UFJ9</accession>
<organism evidence="2">
    <name type="scientific">human gut metagenome</name>
    <dbReference type="NCBI Taxonomy" id="408170"/>
    <lineage>
        <taxon>unclassified sequences</taxon>
        <taxon>metagenomes</taxon>
        <taxon>organismal metagenomes</taxon>
    </lineage>
</organism>
<evidence type="ECO:0000259" key="1">
    <source>
        <dbReference type="Pfam" id="PF06202"/>
    </source>
</evidence>
<dbReference type="InterPro" id="IPR032790">
    <property type="entry name" value="GDE_C"/>
</dbReference>
<keyword evidence="2" id="KW-0326">Glycosidase</keyword>
<dbReference type="InterPro" id="IPR012341">
    <property type="entry name" value="6hp_glycosidase-like_sf"/>
</dbReference>
<dbReference type="Gene3D" id="1.50.10.10">
    <property type="match status" value="1"/>
</dbReference>
<proteinExistence type="predicted"/>
<dbReference type="SUPFAM" id="SSF48208">
    <property type="entry name" value="Six-hairpin glycosidases"/>
    <property type="match status" value="1"/>
</dbReference>
<feature type="non-terminal residue" evidence="2">
    <location>
        <position position="151"/>
    </location>
</feature>
<dbReference type="EMBL" id="AJWY01002083">
    <property type="protein sequence ID" value="EKC78784.1"/>
    <property type="molecule type" value="Genomic_DNA"/>
</dbReference>
<sequence>MLQQLQRTLGEEEIWKRYGIVMKELLAAYRRGVGGVAVHDNGLVWASAPDKALTWMNALAGGVPVVSRDGYPVEINALWYNAVCYALELASRFGEEEFVGEWKAWPERIRNAFREMFWSGDDGYLADFVGPEGPNRWIRPNMVVACGLDYK</sequence>
<name>K1UFJ9_9ZZZZ</name>
<dbReference type="GO" id="GO:0004135">
    <property type="term" value="F:amylo-alpha-1,6-glucosidase activity"/>
    <property type="evidence" value="ECO:0007669"/>
    <property type="project" value="UniProtKB-EC"/>
</dbReference>
<reference evidence="2" key="1">
    <citation type="journal article" date="2013" name="Environ. Microbiol.">
        <title>Microbiota from the distal guts of lean and obese adolescents exhibit partial functional redundancy besides clear differences in community structure.</title>
        <authorList>
            <person name="Ferrer M."/>
            <person name="Ruiz A."/>
            <person name="Lanza F."/>
            <person name="Haange S.B."/>
            <person name="Oberbach A."/>
            <person name="Till H."/>
            <person name="Bargiela R."/>
            <person name="Campoy C."/>
            <person name="Segura M.T."/>
            <person name="Richter M."/>
            <person name="von Bergen M."/>
            <person name="Seifert J."/>
            <person name="Suarez A."/>
        </authorList>
    </citation>
    <scope>NUCLEOTIDE SEQUENCE</scope>
</reference>
<comment type="caution">
    <text evidence="2">The sequence shown here is derived from an EMBL/GenBank/DDBJ whole genome shotgun (WGS) entry which is preliminary data.</text>
</comment>
<evidence type="ECO:0000313" key="2">
    <source>
        <dbReference type="EMBL" id="EKC78784.1"/>
    </source>
</evidence>
<dbReference type="InterPro" id="IPR008928">
    <property type="entry name" value="6-hairpin_glycosidase_sf"/>
</dbReference>
<protein>
    <submittedName>
        <fullName evidence="2">Amylo-alpha-1,6-glucosidase</fullName>
        <ecNumber evidence="2">3.2.1.33</ecNumber>
    </submittedName>
</protein>
<keyword evidence="2" id="KW-0378">Hydrolase</keyword>
<dbReference type="EC" id="3.2.1.33" evidence="2"/>